<dbReference type="InterPro" id="IPR039426">
    <property type="entry name" value="TonB-dep_rcpt-like"/>
</dbReference>
<keyword evidence="7 10" id="KW-0472">Membrane</keyword>
<dbReference type="PROSITE" id="PS52016">
    <property type="entry name" value="TONB_DEPENDENT_REC_3"/>
    <property type="match status" value="1"/>
</dbReference>
<comment type="subcellular location">
    <subcellularLocation>
        <location evidence="1 10">Cell outer membrane</location>
        <topology evidence="1 10">Multi-pass membrane protein</topology>
    </subcellularLocation>
</comment>
<protein>
    <submittedName>
        <fullName evidence="15">TonB-dependent receptor Outer membrane receptor for ferrienterochelin and colicins</fullName>
    </submittedName>
</protein>
<dbReference type="EMBL" id="CTRP01000006">
    <property type="protein sequence ID" value="CQR71885.1"/>
    <property type="molecule type" value="Genomic_DNA"/>
</dbReference>
<accession>A0A0U1KX96</accession>
<feature type="signal peptide" evidence="12">
    <location>
        <begin position="1"/>
        <end position="25"/>
    </location>
</feature>
<keyword evidence="16" id="KW-1185">Reference proteome</keyword>
<dbReference type="GO" id="GO:0044718">
    <property type="term" value="P:siderophore transmembrane transport"/>
    <property type="evidence" value="ECO:0007669"/>
    <property type="project" value="TreeGrafter"/>
</dbReference>
<sequence>MKKRKVVALTGCMLFYCSFAPIANAQETDAGGNAQKIEEVLVTAPRLQELSPVELTVITADDIKARGAQNVAEALKEVTGVYITSGNAKGMAIAQIRGSNAENTKVFVDGVPLTQVGEAKVDLRNIPAENIAKIEVIKGAASVIYGTDAPGGIIYVTTKKGQGKMNKSVSVAAGDNNNYKLSATVAGDTGKFNYYFGAKQERTDGYTDHTRENAEYYNGKFSWELKNSDSLTVFGSYTKRSEQVPNRFYIDGSILPYPSGGGSVSGSSTTYSGTYDWEFDPVKQTYAGMLYNRKLNKISDLSLKIYHSGESSLLNTMYEPGDKPLHVNWDGKVDGFELQHVTRTSPANTFTWGYAYEKKSFEETCSSAYASWADYDYHSNSVYLQNVTKVGNKLALSMGFRHDAIKDHETTYNQTGAYHDPYAKGYHDDHGDYTANKPVVSLTYALNDNTNLHGAVGKSYRYPNARERCGSKYYISGSGSTAKMVDLPYLLPEEALNREVGLTHTTKFGLGLDFTYFNKDITNMIKSSNNYMSYKDMYFNIPNVNMHGFEVELSQKVGKYIKGFLNYTYTNAFDTQKKRQVADIPFRKLSYGLNYEGKDGINVNLAVSYYGSTKSMFSIGDGNGTADAITNFEGLTLSLPSYHVVDLKVSKQVKNEEFYFKINNLLDEKYYSGAWLLGPGRYVEVCTSVKF</sequence>
<keyword evidence="9 10" id="KW-0998">Cell outer membrane</keyword>
<dbReference type="InterPro" id="IPR036942">
    <property type="entry name" value="Beta-barrel_TonB_sf"/>
</dbReference>
<dbReference type="CDD" id="cd01347">
    <property type="entry name" value="ligand_gated_channel"/>
    <property type="match status" value="1"/>
</dbReference>
<comment type="similarity">
    <text evidence="10 11">Belongs to the TonB-dependent receptor family.</text>
</comment>
<dbReference type="PANTHER" id="PTHR30069">
    <property type="entry name" value="TONB-DEPENDENT OUTER MEMBRANE RECEPTOR"/>
    <property type="match status" value="1"/>
</dbReference>
<feature type="domain" description="TonB-dependent receptor-like beta-barrel" evidence="13">
    <location>
        <begin position="204"/>
        <end position="665"/>
    </location>
</feature>
<evidence type="ECO:0000256" key="11">
    <source>
        <dbReference type="RuleBase" id="RU003357"/>
    </source>
</evidence>
<dbReference type="SUPFAM" id="SSF56935">
    <property type="entry name" value="Porins"/>
    <property type="match status" value="1"/>
</dbReference>
<evidence type="ECO:0000256" key="3">
    <source>
        <dbReference type="ARBA" id="ARBA00022452"/>
    </source>
</evidence>
<evidence type="ECO:0000256" key="8">
    <source>
        <dbReference type="ARBA" id="ARBA00023170"/>
    </source>
</evidence>
<dbReference type="InterPro" id="IPR012910">
    <property type="entry name" value="Plug_dom"/>
</dbReference>
<dbReference type="GO" id="GO:0009279">
    <property type="term" value="C:cell outer membrane"/>
    <property type="evidence" value="ECO:0007669"/>
    <property type="project" value="UniProtKB-SubCell"/>
</dbReference>
<evidence type="ECO:0000256" key="4">
    <source>
        <dbReference type="ARBA" id="ARBA00022692"/>
    </source>
</evidence>
<dbReference type="InterPro" id="IPR037066">
    <property type="entry name" value="Plug_dom_sf"/>
</dbReference>
<dbReference type="Pfam" id="PF07715">
    <property type="entry name" value="Plug"/>
    <property type="match status" value="1"/>
</dbReference>
<evidence type="ECO:0000313" key="15">
    <source>
        <dbReference type="EMBL" id="CQR71885.1"/>
    </source>
</evidence>
<keyword evidence="4 10" id="KW-0812">Transmembrane</keyword>
<organism evidence="15 16">
    <name type="scientific">Sporomusa ovata</name>
    <dbReference type="NCBI Taxonomy" id="2378"/>
    <lineage>
        <taxon>Bacteria</taxon>
        <taxon>Bacillati</taxon>
        <taxon>Bacillota</taxon>
        <taxon>Negativicutes</taxon>
        <taxon>Selenomonadales</taxon>
        <taxon>Sporomusaceae</taxon>
        <taxon>Sporomusa</taxon>
    </lineage>
</organism>
<keyword evidence="2 10" id="KW-0813">Transport</keyword>
<evidence type="ECO:0000256" key="6">
    <source>
        <dbReference type="ARBA" id="ARBA00023077"/>
    </source>
</evidence>
<name>A0A0U1KX96_9FIRM</name>
<dbReference type="Proteomes" id="UP000049855">
    <property type="component" value="Unassembled WGS sequence"/>
</dbReference>
<evidence type="ECO:0000313" key="16">
    <source>
        <dbReference type="Proteomes" id="UP000049855"/>
    </source>
</evidence>
<evidence type="ECO:0000259" key="13">
    <source>
        <dbReference type="Pfam" id="PF00593"/>
    </source>
</evidence>
<dbReference type="PANTHER" id="PTHR30069:SF29">
    <property type="entry name" value="HEMOGLOBIN AND HEMOGLOBIN-HAPTOGLOBIN-BINDING PROTEIN 1-RELATED"/>
    <property type="match status" value="1"/>
</dbReference>
<evidence type="ECO:0000256" key="1">
    <source>
        <dbReference type="ARBA" id="ARBA00004571"/>
    </source>
</evidence>
<dbReference type="RefSeq" id="WP_021166882.1">
    <property type="nucleotide sequence ID" value="NZ_CTRP01000006.1"/>
</dbReference>
<dbReference type="AlphaFoldDB" id="A0A0U1KX96"/>
<feature type="domain" description="TonB-dependent receptor plug" evidence="14">
    <location>
        <begin position="51"/>
        <end position="153"/>
    </location>
</feature>
<gene>
    <name evidence="15" type="ORF">SpAn4DRAFT_4947</name>
</gene>
<evidence type="ECO:0000256" key="10">
    <source>
        <dbReference type="PROSITE-ProRule" id="PRU01360"/>
    </source>
</evidence>
<evidence type="ECO:0000256" key="7">
    <source>
        <dbReference type="ARBA" id="ARBA00023136"/>
    </source>
</evidence>
<dbReference type="Gene3D" id="2.40.170.20">
    <property type="entry name" value="TonB-dependent receptor, beta-barrel domain"/>
    <property type="match status" value="1"/>
</dbReference>
<keyword evidence="3 10" id="KW-1134">Transmembrane beta strand</keyword>
<evidence type="ECO:0000256" key="12">
    <source>
        <dbReference type="SAM" id="SignalP"/>
    </source>
</evidence>
<dbReference type="InterPro" id="IPR000531">
    <property type="entry name" value="Beta-barrel_TonB"/>
</dbReference>
<evidence type="ECO:0000256" key="9">
    <source>
        <dbReference type="ARBA" id="ARBA00023237"/>
    </source>
</evidence>
<evidence type="ECO:0000259" key="14">
    <source>
        <dbReference type="Pfam" id="PF07715"/>
    </source>
</evidence>
<feature type="chain" id="PRO_5006710621" evidence="12">
    <location>
        <begin position="26"/>
        <end position="691"/>
    </location>
</feature>
<reference evidence="16" key="1">
    <citation type="submission" date="2015-03" db="EMBL/GenBank/DDBJ databases">
        <authorList>
            <person name="Nijsse Bart"/>
        </authorList>
    </citation>
    <scope>NUCLEOTIDE SEQUENCE [LARGE SCALE GENOMIC DNA]</scope>
</reference>
<dbReference type="GO" id="GO:0015344">
    <property type="term" value="F:siderophore uptake transmembrane transporter activity"/>
    <property type="evidence" value="ECO:0007669"/>
    <property type="project" value="TreeGrafter"/>
</dbReference>
<evidence type="ECO:0000256" key="2">
    <source>
        <dbReference type="ARBA" id="ARBA00022448"/>
    </source>
</evidence>
<proteinExistence type="inferred from homology"/>
<dbReference type="Pfam" id="PF00593">
    <property type="entry name" value="TonB_dep_Rec_b-barrel"/>
    <property type="match status" value="1"/>
</dbReference>
<keyword evidence="6 11" id="KW-0798">TonB box</keyword>
<dbReference type="Gene3D" id="2.170.130.10">
    <property type="entry name" value="TonB-dependent receptor, plug domain"/>
    <property type="match status" value="1"/>
</dbReference>
<keyword evidence="5 12" id="KW-0732">Signal</keyword>
<keyword evidence="8 15" id="KW-0675">Receptor</keyword>
<evidence type="ECO:0000256" key="5">
    <source>
        <dbReference type="ARBA" id="ARBA00022729"/>
    </source>
</evidence>